<feature type="compositionally biased region" description="Acidic residues" evidence="4">
    <location>
        <begin position="363"/>
        <end position="389"/>
    </location>
</feature>
<dbReference type="InterPro" id="IPR019734">
    <property type="entry name" value="TPR_rpt"/>
</dbReference>
<evidence type="ECO:0000256" key="2">
    <source>
        <dbReference type="ARBA" id="ARBA00022803"/>
    </source>
</evidence>
<dbReference type="InterPro" id="IPR011990">
    <property type="entry name" value="TPR-like_helical_dom_sf"/>
</dbReference>
<feature type="compositionally biased region" description="Basic and acidic residues" evidence="4">
    <location>
        <begin position="390"/>
        <end position="400"/>
    </location>
</feature>
<keyword evidence="1" id="KW-0677">Repeat</keyword>
<dbReference type="SMART" id="SM00028">
    <property type="entry name" value="TPR"/>
    <property type="match status" value="2"/>
</dbReference>
<feature type="compositionally biased region" description="Basic residues" evidence="4">
    <location>
        <begin position="1"/>
        <end position="16"/>
    </location>
</feature>
<dbReference type="InterPro" id="IPR013105">
    <property type="entry name" value="TPR_2"/>
</dbReference>
<feature type="region of interest" description="Disordered" evidence="4">
    <location>
        <begin position="359"/>
        <end position="400"/>
    </location>
</feature>
<dbReference type="Proteomes" id="UP000242814">
    <property type="component" value="Unassembled WGS sequence"/>
</dbReference>
<dbReference type="VEuPathDB" id="FungiDB:PADG_01805"/>
<evidence type="ECO:0000256" key="4">
    <source>
        <dbReference type="SAM" id="MobiDB-lite"/>
    </source>
</evidence>
<evidence type="ECO:0000256" key="1">
    <source>
        <dbReference type="ARBA" id="ARBA00022737"/>
    </source>
</evidence>
<dbReference type="SUPFAM" id="SSF48452">
    <property type="entry name" value="TPR-like"/>
    <property type="match status" value="1"/>
</dbReference>
<reference evidence="5 6" key="1">
    <citation type="submission" date="2016-06" db="EMBL/GenBank/DDBJ databases">
        <authorList>
            <person name="Kjaerup R.B."/>
            <person name="Dalgaard T.S."/>
            <person name="Juul-Madsen H.R."/>
        </authorList>
    </citation>
    <scope>NUCLEOTIDE SEQUENCE [LARGE SCALE GENOMIC DNA]</scope>
    <source>
        <strain evidence="5 6">Pb300</strain>
    </source>
</reference>
<name>A0A1D2JM08_PARBR</name>
<evidence type="ECO:0000313" key="6">
    <source>
        <dbReference type="Proteomes" id="UP000242814"/>
    </source>
</evidence>
<dbReference type="Gene3D" id="1.25.40.10">
    <property type="entry name" value="Tetratricopeptide repeat domain"/>
    <property type="match status" value="1"/>
</dbReference>
<evidence type="ECO:0000256" key="3">
    <source>
        <dbReference type="PROSITE-ProRule" id="PRU00339"/>
    </source>
</evidence>
<dbReference type="Pfam" id="PF07719">
    <property type="entry name" value="TPR_2"/>
    <property type="match status" value="1"/>
</dbReference>
<sequence>MAKTRPSKKSLKKRARSGIDGSGSAARKVNEDPPILFDQATVLLQTGQPEAALPLAQHGFDIATTGSPNALLGLNLLGQIFVELGEIEAAREHFTRAVALDPNGEIPESEGGGAEKFLWLAQLSEIGGKDSVNWFEKGVAILRQRIQLLEQGGKPDNVLAAQEQKKKLAHALCAVVEIYMTDLSWEEDAEARCEALVTEALMVSPDSPECLQTLASVRISQLRHDDAKAALSRSLELWKDLPPESPLVPDFPARISLSRLLMEAQMEGEALEVLERMVLEDDHSVETWYLGGWCLYLLGKSEKLPPNNGNLPEVELQQSTLRSSRSWLKQSLKLYELVGYEDVKLKEHAEELVHDLQNQLGDVDVDSDDEEDVDGEWEDESNCLDDDDDGNNKDQKMSDS</sequence>
<accession>A0A1D2JM08</accession>
<dbReference type="VEuPathDB" id="FungiDB:PABG_03249"/>
<keyword evidence="2 3" id="KW-0802">TPR repeat</keyword>
<feature type="repeat" description="TPR" evidence="3">
    <location>
        <begin position="71"/>
        <end position="104"/>
    </location>
</feature>
<dbReference type="EMBL" id="LZYO01000029">
    <property type="protein sequence ID" value="ODH42083.1"/>
    <property type="molecule type" value="Genomic_DNA"/>
</dbReference>
<evidence type="ECO:0000313" key="5">
    <source>
        <dbReference type="EMBL" id="ODH42083.1"/>
    </source>
</evidence>
<organism evidence="5 6">
    <name type="scientific">Paracoccidioides brasiliensis</name>
    <dbReference type="NCBI Taxonomy" id="121759"/>
    <lineage>
        <taxon>Eukaryota</taxon>
        <taxon>Fungi</taxon>
        <taxon>Dikarya</taxon>
        <taxon>Ascomycota</taxon>
        <taxon>Pezizomycotina</taxon>
        <taxon>Eurotiomycetes</taxon>
        <taxon>Eurotiomycetidae</taxon>
        <taxon>Onygenales</taxon>
        <taxon>Ajellomycetaceae</taxon>
        <taxon>Paracoccidioides</taxon>
    </lineage>
</organism>
<protein>
    <submittedName>
        <fullName evidence="5">Uncharacterized protein</fullName>
    </submittedName>
</protein>
<dbReference type="PROSITE" id="PS50005">
    <property type="entry name" value="TPR"/>
    <property type="match status" value="1"/>
</dbReference>
<dbReference type="AlphaFoldDB" id="A0A1D2JM08"/>
<dbReference type="CDD" id="cd24142">
    <property type="entry name" value="ACL4-like"/>
    <property type="match status" value="1"/>
</dbReference>
<feature type="region of interest" description="Disordered" evidence="4">
    <location>
        <begin position="1"/>
        <end position="30"/>
    </location>
</feature>
<proteinExistence type="predicted"/>
<comment type="caution">
    <text evidence="5">The sequence shown here is derived from an EMBL/GenBank/DDBJ whole genome shotgun (WGS) entry which is preliminary data.</text>
</comment>
<gene>
    <name evidence="5" type="ORF">ACO22_01236</name>
</gene>